<sequence>MADDEGGVRIGLGLVGVTGTATDWLAVHAPASHATLRPGAAVAEVRSTEDELGLSLPADLATLLMVCDGTVDASAHGRDPDEYDPGLFLAQHHLLPLEEIAHVRGRGGNSDPFWGSWVPFAVTDCSLPPWGGLAVDADGRLATFHLAGGEPPSEPLTSPGYGSFSEFLAALAEALTHGTGPLMAAVVPGFHRGALVWGPLPGEGAPWTSAYAENGATT</sequence>
<gene>
    <name evidence="2" type="ORF">GCM10010390_62200</name>
</gene>
<dbReference type="EMBL" id="BAAABZ010000059">
    <property type="protein sequence ID" value="GAA0551488.1"/>
    <property type="molecule type" value="Genomic_DNA"/>
</dbReference>
<keyword evidence="3" id="KW-1185">Reference proteome</keyword>
<proteinExistence type="predicted"/>
<dbReference type="SMART" id="SM00860">
    <property type="entry name" value="SMI1_KNR4"/>
    <property type="match status" value="1"/>
</dbReference>
<accession>A0ABN1DSZ7</accession>
<evidence type="ECO:0000313" key="3">
    <source>
        <dbReference type="Proteomes" id="UP001501576"/>
    </source>
</evidence>
<protein>
    <recommendedName>
        <fullName evidence="1">Knr4/Smi1-like domain-containing protein</fullName>
    </recommendedName>
</protein>
<name>A0ABN1DSZ7_9ACTN</name>
<dbReference type="Proteomes" id="UP001501576">
    <property type="component" value="Unassembled WGS sequence"/>
</dbReference>
<feature type="domain" description="Knr4/Smi1-like" evidence="1">
    <location>
        <begin position="39"/>
        <end position="170"/>
    </location>
</feature>
<dbReference type="InterPro" id="IPR018958">
    <property type="entry name" value="Knr4/Smi1-like_dom"/>
</dbReference>
<evidence type="ECO:0000259" key="1">
    <source>
        <dbReference type="SMART" id="SM00860"/>
    </source>
</evidence>
<dbReference type="RefSeq" id="WP_346160665.1">
    <property type="nucleotide sequence ID" value="NZ_BAAABZ010000059.1"/>
</dbReference>
<organism evidence="2 3">
    <name type="scientific">Streptomyces mordarskii</name>
    <dbReference type="NCBI Taxonomy" id="1226758"/>
    <lineage>
        <taxon>Bacteria</taxon>
        <taxon>Bacillati</taxon>
        <taxon>Actinomycetota</taxon>
        <taxon>Actinomycetes</taxon>
        <taxon>Kitasatosporales</taxon>
        <taxon>Streptomycetaceae</taxon>
        <taxon>Streptomyces</taxon>
    </lineage>
</organism>
<reference evidence="2 3" key="1">
    <citation type="journal article" date="2019" name="Int. J. Syst. Evol. Microbiol.">
        <title>The Global Catalogue of Microorganisms (GCM) 10K type strain sequencing project: providing services to taxonomists for standard genome sequencing and annotation.</title>
        <authorList>
            <consortium name="The Broad Institute Genomics Platform"/>
            <consortium name="The Broad Institute Genome Sequencing Center for Infectious Disease"/>
            <person name="Wu L."/>
            <person name="Ma J."/>
        </authorList>
    </citation>
    <scope>NUCLEOTIDE SEQUENCE [LARGE SCALE GENOMIC DNA]</scope>
    <source>
        <strain evidence="2 3">JCM 5052</strain>
    </source>
</reference>
<comment type="caution">
    <text evidence="2">The sequence shown here is derived from an EMBL/GenBank/DDBJ whole genome shotgun (WGS) entry which is preliminary data.</text>
</comment>
<evidence type="ECO:0000313" key="2">
    <source>
        <dbReference type="EMBL" id="GAA0551488.1"/>
    </source>
</evidence>